<dbReference type="FunFam" id="3.30.160.60:FF:000646">
    <property type="entry name" value="Myeloid zinc finger 1"/>
    <property type="match status" value="1"/>
</dbReference>
<dbReference type="STRING" id="37360.A0A0G4IIL1"/>
<keyword evidence="2" id="KW-0479">Metal-binding</keyword>
<dbReference type="FunFam" id="3.30.160.60:FF:000130">
    <property type="entry name" value="Spalt-like transcription factor 4"/>
    <property type="match status" value="1"/>
</dbReference>
<dbReference type="InterPro" id="IPR013087">
    <property type="entry name" value="Znf_C2H2_type"/>
</dbReference>
<dbReference type="PROSITE" id="PS50157">
    <property type="entry name" value="ZINC_FINGER_C2H2_2"/>
    <property type="match status" value="3"/>
</dbReference>
<evidence type="ECO:0000256" key="3">
    <source>
        <dbReference type="ARBA" id="ARBA00022737"/>
    </source>
</evidence>
<keyword evidence="6" id="KW-0805">Transcription regulation</keyword>
<dbReference type="GO" id="GO:0008270">
    <property type="term" value="F:zinc ion binding"/>
    <property type="evidence" value="ECO:0007669"/>
    <property type="project" value="UniProtKB-KW"/>
</dbReference>
<organism evidence="13 14">
    <name type="scientific">Plasmodiophora brassicae</name>
    <name type="common">Clubroot disease agent</name>
    <dbReference type="NCBI Taxonomy" id="37360"/>
    <lineage>
        <taxon>Eukaryota</taxon>
        <taxon>Sar</taxon>
        <taxon>Rhizaria</taxon>
        <taxon>Endomyxa</taxon>
        <taxon>Phytomyxea</taxon>
        <taxon>Plasmodiophorida</taxon>
        <taxon>Plasmodiophoridae</taxon>
        <taxon>Plasmodiophora</taxon>
    </lineage>
</organism>
<dbReference type="PROSITE" id="PS00028">
    <property type="entry name" value="ZINC_FINGER_C2H2_1"/>
    <property type="match status" value="2"/>
</dbReference>
<dbReference type="GO" id="GO:0000981">
    <property type="term" value="F:DNA-binding transcription factor activity, RNA polymerase II-specific"/>
    <property type="evidence" value="ECO:0007669"/>
    <property type="project" value="TreeGrafter"/>
</dbReference>
<evidence type="ECO:0000256" key="9">
    <source>
        <dbReference type="ARBA" id="ARBA00023242"/>
    </source>
</evidence>
<keyword evidence="3" id="KW-0677">Repeat</keyword>
<keyword evidence="8" id="KW-0804">Transcription</keyword>
<dbReference type="PANTHER" id="PTHR24394">
    <property type="entry name" value="ZINC FINGER PROTEIN"/>
    <property type="match status" value="1"/>
</dbReference>
<feature type="domain" description="C2H2-type" evidence="12">
    <location>
        <begin position="90"/>
        <end position="117"/>
    </location>
</feature>
<dbReference type="SUPFAM" id="SSF57667">
    <property type="entry name" value="beta-beta-alpha zinc fingers"/>
    <property type="match status" value="2"/>
</dbReference>
<keyword evidence="5" id="KW-0862">Zinc</keyword>
<dbReference type="GO" id="GO:0003677">
    <property type="term" value="F:DNA binding"/>
    <property type="evidence" value="ECO:0007669"/>
    <property type="project" value="UniProtKB-KW"/>
</dbReference>
<protein>
    <recommendedName>
        <fullName evidence="12">C2H2-type domain-containing protein</fullName>
    </recommendedName>
</protein>
<evidence type="ECO:0000313" key="13">
    <source>
        <dbReference type="EMBL" id="CEO95019.1"/>
    </source>
</evidence>
<dbReference type="SMART" id="SM00355">
    <property type="entry name" value="ZnF_C2H2"/>
    <property type="match status" value="3"/>
</dbReference>
<keyword evidence="9" id="KW-0539">Nucleus</keyword>
<evidence type="ECO:0000256" key="5">
    <source>
        <dbReference type="ARBA" id="ARBA00022833"/>
    </source>
</evidence>
<evidence type="ECO:0000256" key="4">
    <source>
        <dbReference type="ARBA" id="ARBA00022771"/>
    </source>
</evidence>
<gene>
    <name evidence="13" type="ORF">PBRA_003832</name>
</gene>
<evidence type="ECO:0000259" key="12">
    <source>
        <dbReference type="PROSITE" id="PS50157"/>
    </source>
</evidence>
<keyword evidence="4 10" id="KW-0863">Zinc-finger</keyword>
<dbReference type="GO" id="GO:0005634">
    <property type="term" value="C:nucleus"/>
    <property type="evidence" value="ECO:0007669"/>
    <property type="project" value="UniProtKB-SubCell"/>
</dbReference>
<keyword evidence="7" id="KW-0238">DNA-binding</keyword>
<evidence type="ECO:0000256" key="11">
    <source>
        <dbReference type="SAM" id="MobiDB-lite"/>
    </source>
</evidence>
<dbReference type="Gene3D" id="3.30.160.60">
    <property type="entry name" value="Classic Zinc Finger"/>
    <property type="match status" value="3"/>
</dbReference>
<dbReference type="OrthoDB" id="40579at2759"/>
<dbReference type="AlphaFoldDB" id="A0A0G4IIL1"/>
<dbReference type="Pfam" id="PF00096">
    <property type="entry name" value="zf-C2H2"/>
    <property type="match status" value="3"/>
</dbReference>
<evidence type="ECO:0000256" key="10">
    <source>
        <dbReference type="PROSITE-ProRule" id="PRU00042"/>
    </source>
</evidence>
<name>A0A0G4IIL1_PLABS</name>
<dbReference type="InterPro" id="IPR036236">
    <property type="entry name" value="Znf_C2H2_sf"/>
</dbReference>
<feature type="domain" description="C2H2-type" evidence="12">
    <location>
        <begin position="62"/>
        <end position="89"/>
    </location>
</feature>
<dbReference type="FunFam" id="3.30.160.60:FF:000446">
    <property type="entry name" value="Zinc finger protein"/>
    <property type="match status" value="1"/>
</dbReference>
<feature type="domain" description="C2H2-type" evidence="12">
    <location>
        <begin position="118"/>
        <end position="136"/>
    </location>
</feature>
<dbReference type="PANTHER" id="PTHR24394:SF29">
    <property type="entry name" value="MYONEURIN"/>
    <property type="match status" value="1"/>
</dbReference>
<sequence length="172" mass="19179">MLADPGGVNLKVLSDVAFRAKWPPEGVSSAWTPVETAVGESVEGQVGDIPGQKKKRIRSKRFTCQDCDKAFATKYEFTRHARVHTGERPFRCGTCVRAFADKGNLKKHELVHTRIRPHVCATCDKTFSRRTHLRMHTAKSAQCRRSDEHADDDLERLPDDASPQPGAAEALL</sequence>
<dbReference type="EMBL" id="CDSF01000002">
    <property type="protein sequence ID" value="CEO95019.1"/>
    <property type="molecule type" value="Genomic_DNA"/>
</dbReference>
<evidence type="ECO:0000256" key="2">
    <source>
        <dbReference type="ARBA" id="ARBA00022723"/>
    </source>
</evidence>
<keyword evidence="14" id="KW-1185">Reference proteome</keyword>
<proteinExistence type="predicted"/>
<accession>A0A0G4IIL1</accession>
<reference evidence="13 14" key="1">
    <citation type="submission" date="2015-02" db="EMBL/GenBank/DDBJ databases">
        <authorList>
            <person name="Chooi Y.-H."/>
        </authorList>
    </citation>
    <scope>NUCLEOTIDE SEQUENCE [LARGE SCALE GENOMIC DNA]</scope>
    <source>
        <strain evidence="13">E3</strain>
    </source>
</reference>
<feature type="region of interest" description="Disordered" evidence="11">
    <location>
        <begin position="135"/>
        <end position="172"/>
    </location>
</feature>
<evidence type="ECO:0000256" key="6">
    <source>
        <dbReference type="ARBA" id="ARBA00023015"/>
    </source>
</evidence>
<evidence type="ECO:0000313" key="14">
    <source>
        <dbReference type="Proteomes" id="UP000039324"/>
    </source>
</evidence>
<evidence type="ECO:0000256" key="7">
    <source>
        <dbReference type="ARBA" id="ARBA00023125"/>
    </source>
</evidence>
<comment type="subcellular location">
    <subcellularLocation>
        <location evidence="1">Nucleus</location>
    </subcellularLocation>
</comment>
<evidence type="ECO:0000256" key="8">
    <source>
        <dbReference type="ARBA" id="ARBA00023163"/>
    </source>
</evidence>
<evidence type="ECO:0000256" key="1">
    <source>
        <dbReference type="ARBA" id="ARBA00004123"/>
    </source>
</evidence>
<dbReference type="Proteomes" id="UP000039324">
    <property type="component" value="Unassembled WGS sequence"/>
</dbReference>